<evidence type="ECO:0000256" key="1">
    <source>
        <dbReference type="SAM" id="MobiDB-lite"/>
    </source>
</evidence>
<dbReference type="EnsemblMetazoa" id="CJA41129.1">
    <property type="protein sequence ID" value="CJA41129.1"/>
    <property type="gene ID" value="WBGene00216977"/>
</dbReference>
<feature type="compositionally biased region" description="Basic and acidic residues" evidence="1">
    <location>
        <begin position="168"/>
        <end position="181"/>
    </location>
</feature>
<evidence type="ECO:0000313" key="2">
    <source>
        <dbReference type="EnsemblMetazoa" id="CJA41129.1"/>
    </source>
</evidence>
<feature type="region of interest" description="Disordered" evidence="1">
    <location>
        <begin position="168"/>
        <end position="192"/>
    </location>
</feature>
<reference evidence="3" key="1">
    <citation type="submission" date="2010-08" db="EMBL/GenBank/DDBJ databases">
        <authorList>
            <consortium name="Caenorhabditis japonica Sequencing Consortium"/>
            <person name="Wilson R.K."/>
        </authorList>
    </citation>
    <scope>NUCLEOTIDE SEQUENCE [LARGE SCALE GENOMIC DNA]</scope>
    <source>
        <strain evidence="3">DF5081</strain>
    </source>
</reference>
<proteinExistence type="predicted"/>
<dbReference type="AlphaFoldDB" id="A0A8R1IXT1"/>
<keyword evidence="3" id="KW-1185">Reference proteome</keyword>
<dbReference type="Proteomes" id="UP000005237">
    <property type="component" value="Unassembled WGS sequence"/>
</dbReference>
<protein>
    <submittedName>
        <fullName evidence="2">Uncharacterized protein</fullName>
    </submittedName>
</protein>
<name>A0A8R1IXT1_CAEJA</name>
<organism evidence="2 3">
    <name type="scientific">Caenorhabditis japonica</name>
    <dbReference type="NCBI Taxonomy" id="281687"/>
    <lineage>
        <taxon>Eukaryota</taxon>
        <taxon>Metazoa</taxon>
        <taxon>Ecdysozoa</taxon>
        <taxon>Nematoda</taxon>
        <taxon>Chromadorea</taxon>
        <taxon>Rhabditida</taxon>
        <taxon>Rhabditina</taxon>
        <taxon>Rhabditomorpha</taxon>
        <taxon>Rhabditoidea</taxon>
        <taxon>Rhabditidae</taxon>
        <taxon>Peloderinae</taxon>
        <taxon>Caenorhabditis</taxon>
    </lineage>
</organism>
<accession>A0A8R1IXT1</accession>
<evidence type="ECO:0000313" key="3">
    <source>
        <dbReference type="Proteomes" id="UP000005237"/>
    </source>
</evidence>
<sequence>MIAFRRCKKSRDPKYGEHCDVPHMRNTRVLVPTNPPPLPPRRLRNDSHFGGISTSNTNRPMVQVKPFSNIPEIHEVRSPSACESLIGGRREKLSEATSSNRARKSDRCISQDDALSSLQEGDDSIVHLVDDRIDLALRYSRAVDGALIVGETELMPVVNDDDYMTMKPRNDRNFERDDKKPQIPAHAAPLSPALYDRISENSDAFNSID</sequence>
<reference evidence="2" key="2">
    <citation type="submission" date="2022-06" db="UniProtKB">
        <authorList>
            <consortium name="EnsemblMetazoa"/>
        </authorList>
    </citation>
    <scope>IDENTIFICATION</scope>
    <source>
        <strain evidence="2">DF5081</strain>
    </source>
</reference>